<dbReference type="AlphaFoldDB" id="A0A6M0H779"/>
<dbReference type="Proteomes" id="UP000481872">
    <property type="component" value="Unassembled WGS sequence"/>
</dbReference>
<evidence type="ECO:0000313" key="4">
    <source>
        <dbReference type="Proteomes" id="UP000481872"/>
    </source>
</evidence>
<name>A0A6M0H779_9CLOT</name>
<dbReference type="InterPro" id="IPR051056">
    <property type="entry name" value="Glycosyl_Hydrolase_73"/>
</dbReference>
<dbReference type="Gene3D" id="1.10.530.10">
    <property type="match status" value="1"/>
</dbReference>
<evidence type="ECO:0000313" key="3">
    <source>
        <dbReference type="EMBL" id="NEU06576.1"/>
    </source>
</evidence>
<comment type="caution">
    <text evidence="3">The sequence shown here is derived from an EMBL/GenBank/DDBJ whole genome shotgun (WGS) entry which is preliminary data.</text>
</comment>
<gene>
    <name evidence="3" type="ORF">G3M99_17370</name>
</gene>
<dbReference type="PANTHER" id="PTHR33308">
    <property type="entry name" value="PEPTIDOGLYCAN HYDROLASE FLGJ"/>
    <property type="match status" value="1"/>
</dbReference>
<keyword evidence="1" id="KW-0378">Hydrolase</keyword>
<accession>A0A6M0H779</accession>
<sequence length="298" mass="34196">MKKILIISLIVVFIILGMIWGINYRALKEIDTSKLDALEYTNYADDIGEGKVQLNWKYIAAITAVQSKNKIEQVTEEQIKQIGQAFIIKEDNGYKLKSLEDVLTQLNFNNREKKRVHTYLEQLEYFGIVPESVAKDSEQMNFINNIKGSAIENYKKYGILPSITIAQAILESDFGRSDLAIKGSNLFGIKADANYSGEKIKFETKEFHDLVIEDDFRKYDNSNQSIDDHGKFLYSNERYKENGLFEAKTYIGQAKALEVAGYSTEEDENGEKIYSKKLIQLIKEYNLQLIDSQLKENS</sequence>
<keyword evidence="4" id="KW-1185">Reference proteome</keyword>
<reference evidence="3 4" key="1">
    <citation type="submission" date="2020-02" db="EMBL/GenBank/DDBJ databases">
        <title>Genome assembly of a novel Clostridium senegalense strain.</title>
        <authorList>
            <person name="Gupta T.B."/>
            <person name="Jauregui R."/>
            <person name="Maclean P."/>
            <person name="Nawarathana A."/>
            <person name="Brightwell G."/>
        </authorList>
    </citation>
    <scope>NUCLEOTIDE SEQUENCE [LARGE SCALE GENOMIC DNA]</scope>
    <source>
        <strain evidence="3 4">AGRFS4</strain>
    </source>
</reference>
<dbReference type="PANTHER" id="PTHR33308:SF9">
    <property type="entry name" value="PEPTIDOGLYCAN HYDROLASE FLGJ"/>
    <property type="match status" value="1"/>
</dbReference>
<organism evidence="3 4">
    <name type="scientific">Clostridium senegalense</name>
    <dbReference type="NCBI Taxonomy" id="1465809"/>
    <lineage>
        <taxon>Bacteria</taxon>
        <taxon>Bacillati</taxon>
        <taxon>Bacillota</taxon>
        <taxon>Clostridia</taxon>
        <taxon>Eubacteriales</taxon>
        <taxon>Clostridiaceae</taxon>
        <taxon>Clostridium</taxon>
    </lineage>
</organism>
<dbReference type="Pfam" id="PF01832">
    <property type="entry name" value="Glucosaminidase"/>
    <property type="match status" value="1"/>
</dbReference>
<dbReference type="RefSeq" id="WP_061995174.1">
    <property type="nucleotide sequence ID" value="NZ_JAAGPU010000052.1"/>
</dbReference>
<proteinExistence type="predicted"/>
<dbReference type="InterPro" id="IPR002901">
    <property type="entry name" value="MGlyc_endo_b_GlcNAc-like_dom"/>
</dbReference>
<dbReference type="EMBL" id="JAAGPU010000052">
    <property type="protein sequence ID" value="NEU06576.1"/>
    <property type="molecule type" value="Genomic_DNA"/>
</dbReference>
<protein>
    <submittedName>
        <fullName evidence="3">Glucosaminidase</fullName>
    </submittedName>
</protein>
<dbReference type="SMART" id="SM00047">
    <property type="entry name" value="LYZ2"/>
    <property type="match status" value="1"/>
</dbReference>
<evidence type="ECO:0000259" key="2">
    <source>
        <dbReference type="SMART" id="SM00047"/>
    </source>
</evidence>
<dbReference type="GO" id="GO:0004040">
    <property type="term" value="F:amidase activity"/>
    <property type="evidence" value="ECO:0007669"/>
    <property type="project" value="InterPro"/>
</dbReference>
<evidence type="ECO:0000256" key="1">
    <source>
        <dbReference type="ARBA" id="ARBA00022801"/>
    </source>
</evidence>
<feature type="domain" description="Mannosyl-glycoprotein endo-beta-N-acetylglucosamidase-like" evidence="2">
    <location>
        <begin position="130"/>
        <end position="291"/>
    </location>
</feature>